<feature type="transmembrane region" description="Helical" evidence="1">
    <location>
        <begin position="157"/>
        <end position="177"/>
    </location>
</feature>
<sequence length="206" mass="21537">MTEASDDIDPPIEEAPLQGVLAHVLSEMDGEDSNLRDIVASMGHRAFGPVMVLCGLFLMTPIGAIPGLPAAFGLINIAFAVQLLARRPYPWVPDILAKVQVPHARVAKAHAKVAPWLARIDNVIRPRLPSATEGPMLVLAALVAILLSATMVPLGLIPFGVVPAAFILGLMGLALIARDGVLMLIALSVSIGIFAWAGILVGGLLA</sequence>
<keyword evidence="1" id="KW-0812">Transmembrane</keyword>
<feature type="transmembrane region" description="Helical" evidence="1">
    <location>
        <begin position="68"/>
        <end position="85"/>
    </location>
</feature>
<keyword evidence="1" id="KW-0472">Membrane</keyword>
<dbReference type="Pfam" id="PF06055">
    <property type="entry name" value="ExoD"/>
    <property type="match status" value="1"/>
</dbReference>
<evidence type="ECO:0000313" key="2">
    <source>
        <dbReference type="EMBL" id="GLQ20732.1"/>
    </source>
</evidence>
<dbReference type="PANTHER" id="PTHR41795:SF1">
    <property type="entry name" value="EXOPOLYSACCHARIDE SYNTHESIS PROTEIN"/>
    <property type="match status" value="1"/>
</dbReference>
<name>A0ABQ5V1B2_9PROT</name>
<dbReference type="EMBL" id="BSNJ01000003">
    <property type="protein sequence ID" value="GLQ20732.1"/>
    <property type="molecule type" value="Genomic_DNA"/>
</dbReference>
<dbReference type="PIRSF" id="PIRSF033239">
    <property type="entry name" value="ExoD"/>
    <property type="match status" value="1"/>
</dbReference>
<feature type="transmembrane region" description="Helical" evidence="1">
    <location>
        <begin position="134"/>
        <end position="151"/>
    </location>
</feature>
<dbReference type="InterPro" id="IPR010331">
    <property type="entry name" value="ExoD"/>
</dbReference>
<evidence type="ECO:0000256" key="1">
    <source>
        <dbReference type="SAM" id="Phobius"/>
    </source>
</evidence>
<dbReference type="Proteomes" id="UP001161390">
    <property type="component" value="Unassembled WGS sequence"/>
</dbReference>
<reference evidence="2" key="2">
    <citation type="submission" date="2023-01" db="EMBL/GenBank/DDBJ databases">
        <title>Draft genome sequence of Algimonas porphyrae strain NBRC 108216.</title>
        <authorList>
            <person name="Sun Q."/>
            <person name="Mori K."/>
        </authorList>
    </citation>
    <scope>NUCLEOTIDE SEQUENCE</scope>
    <source>
        <strain evidence="2">NBRC 108216</strain>
    </source>
</reference>
<organism evidence="2 3">
    <name type="scientific">Algimonas porphyrae</name>
    <dbReference type="NCBI Taxonomy" id="1128113"/>
    <lineage>
        <taxon>Bacteria</taxon>
        <taxon>Pseudomonadati</taxon>
        <taxon>Pseudomonadota</taxon>
        <taxon>Alphaproteobacteria</taxon>
        <taxon>Maricaulales</taxon>
        <taxon>Robiginitomaculaceae</taxon>
        <taxon>Algimonas</taxon>
    </lineage>
</organism>
<feature type="transmembrane region" description="Helical" evidence="1">
    <location>
        <begin position="184"/>
        <end position="205"/>
    </location>
</feature>
<gene>
    <name evidence="2" type="ORF">GCM10007854_16870</name>
</gene>
<dbReference type="PANTHER" id="PTHR41795">
    <property type="entry name" value="EXOPOLYSACCHARIDE SYNTHESIS PROTEIN"/>
    <property type="match status" value="1"/>
</dbReference>
<keyword evidence="3" id="KW-1185">Reference proteome</keyword>
<keyword evidence="1" id="KW-1133">Transmembrane helix</keyword>
<comment type="caution">
    <text evidence="2">The sequence shown here is derived from an EMBL/GenBank/DDBJ whole genome shotgun (WGS) entry which is preliminary data.</text>
</comment>
<reference evidence="2" key="1">
    <citation type="journal article" date="2014" name="Int. J. Syst. Evol. Microbiol.">
        <title>Complete genome of a new Firmicutes species belonging to the dominant human colonic microbiota ('Ruminococcus bicirculans') reveals two chromosomes and a selective capacity to utilize plant glucans.</title>
        <authorList>
            <consortium name="NISC Comparative Sequencing Program"/>
            <person name="Wegmann U."/>
            <person name="Louis P."/>
            <person name="Goesmann A."/>
            <person name="Henrissat B."/>
            <person name="Duncan S.H."/>
            <person name="Flint H.J."/>
        </authorList>
    </citation>
    <scope>NUCLEOTIDE SEQUENCE</scope>
    <source>
        <strain evidence="2">NBRC 108216</strain>
    </source>
</reference>
<evidence type="ECO:0008006" key="4">
    <source>
        <dbReference type="Google" id="ProtNLM"/>
    </source>
</evidence>
<proteinExistence type="predicted"/>
<evidence type="ECO:0000313" key="3">
    <source>
        <dbReference type="Proteomes" id="UP001161390"/>
    </source>
</evidence>
<protein>
    <recommendedName>
        <fullName evidence="4">Exopolysaccharide biosynthesis protein</fullName>
    </recommendedName>
</protein>
<accession>A0ABQ5V1B2</accession>
<dbReference type="RefSeq" id="WP_284371545.1">
    <property type="nucleotide sequence ID" value="NZ_BSNJ01000003.1"/>
</dbReference>